<keyword evidence="5 7" id="KW-1133">Transmembrane helix</keyword>
<dbReference type="InterPro" id="IPR004681">
    <property type="entry name" value="TRAP_DctM"/>
</dbReference>
<evidence type="ECO:0000256" key="7">
    <source>
        <dbReference type="SAM" id="Phobius"/>
    </source>
</evidence>
<evidence type="ECO:0000256" key="2">
    <source>
        <dbReference type="ARBA" id="ARBA00022475"/>
    </source>
</evidence>
<evidence type="ECO:0000256" key="6">
    <source>
        <dbReference type="ARBA" id="ARBA00023136"/>
    </source>
</evidence>
<feature type="transmembrane region" description="Helical" evidence="7">
    <location>
        <begin position="98"/>
        <end position="120"/>
    </location>
</feature>
<accession>A0A3G2R6Y7</accession>
<feature type="transmembrane region" description="Helical" evidence="7">
    <location>
        <begin position="200"/>
        <end position="222"/>
    </location>
</feature>
<keyword evidence="6 7" id="KW-0472">Membrane</keyword>
<evidence type="ECO:0000313" key="9">
    <source>
        <dbReference type="EMBL" id="AYO31222.1"/>
    </source>
</evidence>
<evidence type="ECO:0000256" key="3">
    <source>
        <dbReference type="ARBA" id="ARBA00022519"/>
    </source>
</evidence>
<comment type="subcellular location">
    <subcellularLocation>
        <location evidence="1">Cell inner membrane</location>
        <topology evidence="1">Multi-pass membrane protein</topology>
    </subcellularLocation>
</comment>
<reference evidence="9 10" key="1">
    <citation type="submission" date="2018-10" db="EMBL/GenBank/DDBJ databases">
        <authorList>
            <person name="Zhang X."/>
        </authorList>
    </citation>
    <scope>NUCLEOTIDE SEQUENCE [LARGE SCALE GENOMIC DNA]</scope>
    <source>
        <strain evidence="9 10">SK-G1</strain>
    </source>
</reference>
<proteinExistence type="predicted"/>
<name>A0A3G2R6Y7_9FIRM</name>
<feature type="transmembrane region" description="Helical" evidence="7">
    <location>
        <begin position="63"/>
        <end position="86"/>
    </location>
</feature>
<feature type="domain" description="TRAP C4-dicarboxylate transport system permease DctM subunit" evidence="8">
    <location>
        <begin position="31"/>
        <end position="345"/>
    </location>
</feature>
<dbReference type="NCBIfam" id="TIGR00786">
    <property type="entry name" value="dctM"/>
    <property type="match status" value="1"/>
</dbReference>
<feature type="transmembrane region" description="Helical" evidence="7">
    <location>
        <begin position="326"/>
        <end position="349"/>
    </location>
</feature>
<keyword evidence="3" id="KW-0997">Cell inner membrane</keyword>
<dbReference type="GO" id="GO:0005886">
    <property type="term" value="C:plasma membrane"/>
    <property type="evidence" value="ECO:0007669"/>
    <property type="project" value="UniProtKB-SubCell"/>
</dbReference>
<dbReference type="KEGG" id="bacg:D2962_11970"/>
<dbReference type="GO" id="GO:0022857">
    <property type="term" value="F:transmembrane transporter activity"/>
    <property type="evidence" value="ECO:0007669"/>
    <property type="project" value="TreeGrafter"/>
</dbReference>
<organism evidence="9 10">
    <name type="scientific">Biomaibacter acetigenes</name>
    <dbReference type="NCBI Taxonomy" id="2316383"/>
    <lineage>
        <taxon>Bacteria</taxon>
        <taxon>Bacillati</taxon>
        <taxon>Bacillota</taxon>
        <taxon>Clostridia</taxon>
        <taxon>Thermosediminibacterales</taxon>
        <taxon>Tepidanaerobacteraceae</taxon>
        <taxon>Biomaibacter</taxon>
    </lineage>
</organism>
<dbReference type="RefSeq" id="WP_122015100.1">
    <property type="nucleotide sequence ID" value="NZ_CP033169.1"/>
</dbReference>
<feature type="transmembrane region" description="Helical" evidence="7">
    <location>
        <begin position="265"/>
        <end position="288"/>
    </location>
</feature>
<dbReference type="EMBL" id="CP033169">
    <property type="protein sequence ID" value="AYO31222.1"/>
    <property type="molecule type" value="Genomic_DNA"/>
</dbReference>
<keyword evidence="10" id="KW-1185">Reference proteome</keyword>
<feature type="transmembrane region" description="Helical" evidence="7">
    <location>
        <begin position="170"/>
        <end position="188"/>
    </location>
</feature>
<feature type="transmembrane region" description="Helical" evidence="7">
    <location>
        <begin position="141"/>
        <end position="164"/>
    </location>
</feature>
<dbReference type="PANTHER" id="PTHR33362">
    <property type="entry name" value="SIALIC ACID TRAP TRANSPORTER PERMEASE PROTEIN SIAT-RELATED"/>
    <property type="match status" value="1"/>
</dbReference>
<dbReference type="AlphaFoldDB" id="A0A3G2R6Y7"/>
<sequence>MAAAQIDEACKYDTGKDSGRIGRSRGCELRIFGAISGSGVATTAAIGGVMGPEMVKKGYGKGFTASILVGAGALGIVILPSLSMVVYGTSGSVSIGDLFLAGIIPGILTVAFLVILAVIIGKKRGYRGAEGRLTAGDRVKIFIDALLPLFMPVIILGGVLSGVITPTESAVIAVVYAFILAMFVYKELKLKDIVNICTSSAISSAIILFIMSTAAPFGWIMATQNIPELIANVLLSISRNPTVIYLLIILLLLFLGTFMETNSTIILLTPILLPLVTSLGMDLIHFGISMILNLAIGGATPPLAVCLFTSTRILKIRVEDTFPDILYVCGTMVLALLLVVLIPQLSLFLPSVLK</sequence>
<feature type="transmembrane region" description="Helical" evidence="7">
    <location>
        <begin position="242"/>
        <end position="258"/>
    </location>
</feature>
<keyword evidence="2" id="KW-1003">Cell membrane</keyword>
<protein>
    <submittedName>
        <fullName evidence="9">TRAP transporter large permease</fullName>
    </submittedName>
</protein>
<dbReference type="PANTHER" id="PTHR33362:SF2">
    <property type="entry name" value="TRAP TRANSPORTER LARGE PERMEASE PROTEIN"/>
    <property type="match status" value="1"/>
</dbReference>
<feature type="transmembrane region" description="Helical" evidence="7">
    <location>
        <begin position="294"/>
        <end position="314"/>
    </location>
</feature>
<evidence type="ECO:0000259" key="8">
    <source>
        <dbReference type="Pfam" id="PF06808"/>
    </source>
</evidence>
<dbReference type="Pfam" id="PF06808">
    <property type="entry name" value="DctM"/>
    <property type="match status" value="1"/>
</dbReference>
<dbReference type="InterPro" id="IPR010656">
    <property type="entry name" value="DctM"/>
</dbReference>
<evidence type="ECO:0000256" key="5">
    <source>
        <dbReference type="ARBA" id="ARBA00022989"/>
    </source>
</evidence>
<evidence type="ECO:0000256" key="4">
    <source>
        <dbReference type="ARBA" id="ARBA00022692"/>
    </source>
</evidence>
<keyword evidence="4 7" id="KW-0812">Transmembrane</keyword>
<evidence type="ECO:0000313" key="10">
    <source>
        <dbReference type="Proteomes" id="UP000280960"/>
    </source>
</evidence>
<evidence type="ECO:0000256" key="1">
    <source>
        <dbReference type="ARBA" id="ARBA00004429"/>
    </source>
</evidence>
<gene>
    <name evidence="9" type="ORF">D2962_11970</name>
</gene>
<dbReference type="Proteomes" id="UP000280960">
    <property type="component" value="Chromosome"/>
</dbReference>